<dbReference type="CDD" id="cd00412">
    <property type="entry name" value="pyrophosphatase"/>
    <property type="match status" value="1"/>
</dbReference>
<evidence type="ECO:0000256" key="1">
    <source>
        <dbReference type="ARBA" id="ARBA00001946"/>
    </source>
</evidence>
<evidence type="ECO:0000313" key="10">
    <source>
        <dbReference type="RefSeq" id="XP_032806023.1"/>
    </source>
</evidence>
<keyword evidence="8" id="KW-0007">Acetylation</keyword>
<keyword evidence="7" id="KW-0460">Magnesium</keyword>
<dbReference type="FunFam" id="3.90.80.10:FF:000005">
    <property type="entry name" value="Pyrophosphatase (inorganic) 2"/>
    <property type="match status" value="1"/>
</dbReference>
<evidence type="ECO:0000256" key="8">
    <source>
        <dbReference type="ARBA" id="ARBA00022990"/>
    </source>
</evidence>
<dbReference type="Proteomes" id="UP001318040">
    <property type="component" value="Chromosome 8"/>
</dbReference>
<dbReference type="SUPFAM" id="SSF50324">
    <property type="entry name" value="Inorganic pyrophosphatase"/>
    <property type="match status" value="1"/>
</dbReference>
<dbReference type="Pfam" id="PF00719">
    <property type="entry name" value="Pyrophosphatase"/>
    <property type="match status" value="1"/>
</dbReference>
<keyword evidence="9" id="KW-1185">Reference proteome</keyword>
<gene>
    <name evidence="10" type="primary">LOC116940366</name>
</gene>
<dbReference type="EC" id="3.6.1.1" evidence="4"/>
<protein>
    <recommendedName>
        <fullName evidence="4">inorganic diphosphatase</fullName>
        <ecNumber evidence="4">3.6.1.1</ecNumber>
    </recommendedName>
</protein>
<evidence type="ECO:0000256" key="5">
    <source>
        <dbReference type="ARBA" id="ARBA00022723"/>
    </source>
</evidence>
<organism evidence="9 10">
    <name type="scientific">Petromyzon marinus</name>
    <name type="common">Sea lamprey</name>
    <dbReference type="NCBI Taxonomy" id="7757"/>
    <lineage>
        <taxon>Eukaryota</taxon>
        <taxon>Metazoa</taxon>
        <taxon>Chordata</taxon>
        <taxon>Craniata</taxon>
        <taxon>Vertebrata</taxon>
        <taxon>Cyclostomata</taxon>
        <taxon>Hyperoartia</taxon>
        <taxon>Petromyzontiformes</taxon>
        <taxon>Petromyzontidae</taxon>
        <taxon>Petromyzon</taxon>
    </lineage>
</organism>
<evidence type="ECO:0000256" key="3">
    <source>
        <dbReference type="ARBA" id="ARBA00011738"/>
    </source>
</evidence>
<comment type="subunit">
    <text evidence="3">Homodimer.</text>
</comment>
<keyword evidence="6" id="KW-0378">Hydrolase</keyword>
<dbReference type="GO" id="GO:0004427">
    <property type="term" value="F:inorganic diphosphate phosphatase activity"/>
    <property type="evidence" value="ECO:0007669"/>
    <property type="project" value="UniProtKB-EC"/>
</dbReference>
<comment type="similarity">
    <text evidence="2">Belongs to the PPase family.</text>
</comment>
<dbReference type="KEGG" id="pmrn:116940366"/>
<dbReference type="RefSeq" id="XP_032806023.1">
    <property type="nucleotide sequence ID" value="XM_032950132.1"/>
</dbReference>
<evidence type="ECO:0000256" key="2">
    <source>
        <dbReference type="ARBA" id="ARBA00006220"/>
    </source>
</evidence>
<keyword evidence="5" id="KW-0479">Metal-binding</keyword>
<accession>A0AAJ7SUS4</accession>
<proteinExistence type="inferred from homology"/>
<dbReference type="Gene3D" id="3.90.80.10">
    <property type="entry name" value="Inorganic pyrophosphatase"/>
    <property type="match status" value="1"/>
</dbReference>
<dbReference type="GO" id="GO:0005737">
    <property type="term" value="C:cytoplasm"/>
    <property type="evidence" value="ECO:0007669"/>
    <property type="project" value="InterPro"/>
</dbReference>
<dbReference type="GO" id="GO:0000287">
    <property type="term" value="F:magnesium ion binding"/>
    <property type="evidence" value="ECO:0007669"/>
    <property type="project" value="InterPro"/>
</dbReference>
<sequence>MYSVEERGNPNSLAYRLYYKDAQGQYISPFHDIPLCASEEPQQPVFNMVVEVPRWTNAKMEIATKDPLNPIKQDVKKGKLRFVANVFPHHGYIWNYGALPQTWEDPSHKDADTGCCGDNDPIDVCEIGSRVCTRGEVVQVKVLGCLALIDEGETDWKLIAIDVNDPDAASLHDIEDVRRLKPGYLEATIDWFRLYKIPDGKPENEFAFGGQFKNKEFALRVVRETHAFWKSLVSRKDSGELSCLNVSQGSSPGVCPRDEAEGIVRAAPVLGAAEAIPADVDQWHYLQQSNHC</sequence>
<name>A0AAJ7SUS4_PETMA</name>
<dbReference type="GO" id="GO:0006796">
    <property type="term" value="P:phosphate-containing compound metabolic process"/>
    <property type="evidence" value="ECO:0007669"/>
    <property type="project" value="InterPro"/>
</dbReference>
<evidence type="ECO:0000313" key="9">
    <source>
        <dbReference type="Proteomes" id="UP001318040"/>
    </source>
</evidence>
<dbReference type="PANTHER" id="PTHR10286">
    <property type="entry name" value="INORGANIC PYROPHOSPHATASE"/>
    <property type="match status" value="1"/>
</dbReference>
<dbReference type="InterPro" id="IPR008162">
    <property type="entry name" value="Pyrophosphatase"/>
</dbReference>
<dbReference type="PROSITE" id="PS00387">
    <property type="entry name" value="PPASE"/>
    <property type="match status" value="1"/>
</dbReference>
<comment type="cofactor">
    <cofactor evidence="1">
        <name>Mg(2+)</name>
        <dbReference type="ChEBI" id="CHEBI:18420"/>
    </cofactor>
</comment>
<dbReference type="InterPro" id="IPR036649">
    <property type="entry name" value="Pyrophosphatase_sf"/>
</dbReference>
<evidence type="ECO:0000256" key="4">
    <source>
        <dbReference type="ARBA" id="ARBA00012146"/>
    </source>
</evidence>
<dbReference type="GeneID" id="116940366"/>
<dbReference type="AlphaFoldDB" id="A0AAJ7SUS4"/>
<evidence type="ECO:0000256" key="6">
    <source>
        <dbReference type="ARBA" id="ARBA00022801"/>
    </source>
</evidence>
<reference evidence="10" key="1">
    <citation type="submission" date="2025-08" db="UniProtKB">
        <authorList>
            <consortium name="RefSeq"/>
        </authorList>
    </citation>
    <scope>IDENTIFICATION</scope>
    <source>
        <tissue evidence="10">Sperm</tissue>
    </source>
</reference>
<evidence type="ECO:0000256" key="7">
    <source>
        <dbReference type="ARBA" id="ARBA00022842"/>
    </source>
</evidence>